<feature type="domain" description="Glyoxalase/fosfomycin resistance/dioxygenase" evidence="1">
    <location>
        <begin position="14"/>
        <end position="125"/>
    </location>
</feature>
<evidence type="ECO:0000313" key="3">
    <source>
        <dbReference type="Proteomes" id="UP000198506"/>
    </source>
</evidence>
<sequence>MTAMSIYIWFPGTAREALTFYQGVFGGELELHTLADMGRTDGPADAIGHGMLVGPVSFYGTDAVGDDEPLDMRGASVALLGTADPETLTRWYEALCEGGTVLDALQERPWGASDGQVVDRFGLRWLIGFEHGASGQ</sequence>
<evidence type="ECO:0000313" key="2">
    <source>
        <dbReference type="EMBL" id="SFS08254.1"/>
    </source>
</evidence>
<dbReference type="InterPro" id="IPR029068">
    <property type="entry name" value="Glyas_Bleomycin-R_OHBP_Dase"/>
</dbReference>
<proteinExistence type="predicted"/>
<dbReference type="Gene3D" id="3.10.180.10">
    <property type="entry name" value="2,3-Dihydroxybiphenyl 1,2-Dioxygenase, domain 1"/>
    <property type="match status" value="1"/>
</dbReference>
<dbReference type="PANTHER" id="PTHR33990:SF1">
    <property type="entry name" value="PROTEIN YJDN"/>
    <property type="match status" value="1"/>
</dbReference>
<gene>
    <name evidence="2" type="ORF">SAMN04487783_1072</name>
</gene>
<protein>
    <submittedName>
        <fullName evidence="2">PhnB protein</fullName>
    </submittedName>
</protein>
<evidence type="ECO:0000259" key="1">
    <source>
        <dbReference type="Pfam" id="PF00903"/>
    </source>
</evidence>
<accession>A0AA94HML0</accession>
<dbReference type="Pfam" id="PF00903">
    <property type="entry name" value="Glyoxalase"/>
    <property type="match status" value="1"/>
</dbReference>
<dbReference type="SUPFAM" id="SSF54593">
    <property type="entry name" value="Glyoxalase/Bleomycin resistance protein/Dihydroxybiphenyl dioxygenase"/>
    <property type="match status" value="1"/>
</dbReference>
<dbReference type="Proteomes" id="UP000198506">
    <property type="component" value="Unassembled WGS sequence"/>
</dbReference>
<organism evidence="2 3">
    <name type="scientific">Agrococcus baldri</name>
    <dbReference type="NCBI Taxonomy" id="153730"/>
    <lineage>
        <taxon>Bacteria</taxon>
        <taxon>Bacillati</taxon>
        <taxon>Actinomycetota</taxon>
        <taxon>Actinomycetes</taxon>
        <taxon>Micrococcales</taxon>
        <taxon>Microbacteriaceae</taxon>
        <taxon>Agrococcus</taxon>
    </lineage>
</organism>
<dbReference type="AlphaFoldDB" id="A0AA94HML0"/>
<reference evidence="2 3" key="1">
    <citation type="submission" date="2016-10" db="EMBL/GenBank/DDBJ databases">
        <authorList>
            <person name="Varghese N."/>
            <person name="Submissions S."/>
        </authorList>
    </citation>
    <scope>NUCLEOTIDE SEQUENCE [LARGE SCALE GENOMIC DNA]</scope>
    <source>
        <strain evidence="2 3">IAM 15147</strain>
    </source>
</reference>
<dbReference type="InterPro" id="IPR004360">
    <property type="entry name" value="Glyas_Fos-R_dOase_dom"/>
</dbReference>
<dbReference type="RefSeq" id="WP_092916667.1">
    <property type="nucleotide sequence ID" value="NZ_FOZN01000002.1"/>
</dbReference>
<dbReference type="PANTHER" id="PTHR33990">
    <property type="entry name" value="PROTEIN YJDN-RELATED"/>
    <property type="match status" value="1"/>
</dbReference>
<dbReference type="EMBL" id="FOZN01000002">
    <property type="protein sequence ID" value="SFS08254.1"/>
    <property type="molecule type" value="Genomic_DNA"/>
</dbReference>
<name>A0AA94HML0_9MICO</name>
<keyword evidence="3" id="KW-1185">Reference proteome</keyword>
<comment type="caution">
    <text evidence="2">The sequence shown here is derived from an EMBL/GenBank/DDBJ whole genome shotgun (WGS) entry which is preliminary data.</text>
</comment>